<dbReference type="AlphaFoldDB" id="A0A6I1MLQ2"/>
<feature type="transmembrane region" description="Helical" evidence="1">
    <location>
        <begin position="118"/>
        <end position="137"/>
    </location>
</feature>
<keyword evidence="1" id="KW-0472">Membrane</keyword>
<comment type="caution">
    <text evidence="2">The sequence shown here is derived from an EMBL/GenBank/DDBJ whole genome shotgun (WGS) entry which is preliminary data.</text>
</comment>
<organism evidence="2 3">
    <name type="scientific">Clostridium tarantellae</name>
    <dbReference type="NCBI Taxonomy" id="39493"/>
    <lineage>
        <taxon>Bacteria</taxon>
        <taxon>Bacillati</taxon>
        <taxon>Bacillota</taxon>
        <taxon>Clostridia</taxon>
        <taxon>Eubacteriales</taxon>
        <taxon>Clostridiaceae</taxon>
        <taxon>Clostridium</taxon>
    </lineage>
</organism>
<feature type="transmembrane region" description="Helical" evidence="1">
    <location>
        <begin position="95"/>
        <end position="112"/>
    </location>
</feature>
<protein>
    <recommendedName>
        <fullName evidence="4">DUF1129 family protein</fullName>
    </recommendedName>
</protein>
<keyword evidence="3" id="KW-1185">Reference proteome</keyword>
<gene>
    <name evidence="2" type="ORF">GBZ86_07820</name>
</gene>
<name>A0A6I1MLQ2_9CLOT</name>
<keyword evidence="1" id="KW-1133">Transmembrane helix</keyword>
<dbReference type="EMBL" id="WHJC01000091">
    <property type="protein sequence ID" value="MPQ43663.1"/>
    <property type="molecule type" value="Genomic_DNA"/>
</dbReference>
<keyword evidence="1" id="KW-0812">Transmembrane</keyword>
<dbReference type="Proteomes" id="UP000430345">
    <property type="component" value="Unassembled WGS sequence"/>
</dbReference>
<evidence type="ECO:0000256" key="1">
    <source>
        <dbReference type="SAM" id="Phobius"/>
    </source>
</evidence>
<feature type="transmembrane region" description="Helical" evidence="1">
    <location>
        <begin position="149"/>
        <end position="166"/>
    </location>
</feature>
<evidence type="ECO:0000313" key="3">
    <source>
        <dbReference type="Proteomes" id="UP000430345"/>
    </source>
</evidence>
<proteinExistence type="predicted"/>
<dbReference type="RefSeq" id="WP_152889386.1">
    <property type="nucleotide sequence ID" value="NZ_WHJC01000091.1"/>
</dbReference>
<sequence>MTKDEKKYHKELYKKLDPDYKEVYGDLTIRLSYATFCSINAEEILIDVLEMFYNHQLMGEPVEKVVGKNKEIFFNEIIKSYYEEKVNKLSLIKNIVWISTLFTSGCMILSFMQKSTTILTLVAMPIGFLLTLIGYFVNRYVNNRILRYILTYGTIGIFMTYLVNLMKEYKSLYPLSKFNFIIVILILIIITILSIKKNYADYSKNQNNN</sequence>
<evidence type="ECO:0000313" key="2">
    <source>
        <dbReference type="EMBL" id="MPQ43663.1"/>
    </source>
</evidence>
<dbReference type="OrthoDB" id="1907021at2"/>
<feature type="transmembrane region" description="Helical" evidence="1">
    <location>
        <begin position="178"/>
        <end position="195"/>
    </location>
</feature>
<reference evidence="2 3" key="1">
    <citation type="submission" date="2019-10" db="EMBL/GenBank/DDBJ databases">
        <title>The Genome Sequence of Clostridium tarantellae Isolated from Fish Brain.</title>
        <authorList>
            <person name="Bano L."/>
            <person name="Kiel M."/>
            <person name="Sales G."/>
            <person name="Doxey A.C."/>
            <person name="Mansfield M.J."/>
            <person name="Schiavone M."/>
            <person name="Rossetto O."/>
            <person name="Pirazzini M."/>
            <person name="Dobrindt U."/>
            <person name="Montecucco C."/>
        </authorList>
    </citation>
    <scope>NUCLEOTIDE SEQUENCE [LARGE SCALE GENOMIC DNA]</scope>
    <source>
        <strain evidence="2 3">DSM 3997</strain>
    </source>
</reference>
<dbReference type="SUPFAM" id="SSF158560">
    <property type="entry name" value="BH3980-like"/>
    <property type="match status" value="1"/>
</dbReference>
<evidence type="ECO:0008006" key="4">
    <source>
        <dbReference type="Google" id="ProtNLM"/>
    </source>
</evidence>
<dbReference type="Gene3D" id="1.10.1900.10">
    <property type="entry name" value="c-terminal domain of poly(a) binding protein"/>
    <property type="match status" value="1"/>
</dbReference>
<accession>A0A6I1MLQ2</accession>